<gene>
    <name evidence="5" type="primary">130</name>
    <name evidence="5" type="ORF">SEA_WAMBURGRXPRESS_131</name>
</gene>
<evidence type="ECO:0000313" key="6">
    <source>
        <dbReference type="Proteomes" id="UP000267267"/>
    </source>
</evidence>
<dbReference type="GO" id="GO:0030687">
    <property type="term" value="C:preribosome, large subunit precursor"/>
    <property type="evidence" value="ECO:0007669"/>
    <property type="project" value="TreeGrafter"/>
</dbReference>
<dbReference type="SMART" id="SM00382">
    <property type="entry name" value="AAA"/>
    <property type="match status" value="1"/>
</dbReference>
<name>A0A386KDB9_9CAUD</name>
<feature type="coiled-coil region" evidence="3">
    <location>
        <begin position="88"/>
        <end position="115"/>
    </location>
</feature>
<feature type="domain" description="AAA+ ATPase" evidence="4">
    <location>
        <begin position="185"/>
        <end position="340"/>
    </location>
</feature>
<dbReference type="EMBL" id="MH744425">
    <property type="protein sequence ID" value="AYD82294.1"/>
    <property type="molecule type" value="Genomic_DNA"/>
</dbReference>
<dbReference type="InterPro" id="IPR003593">
    <property type="entry name" value="AAA+_ATPase"/>
</dbReference>
<evidence type="ECO:0000313" key="5">
    <source>
        <dbReference type="EMBL" id="AYD82294.1"/>
    </source>
</evidence>
<dbReference type="Pfam" id="PF07728">
    <property type="entry name" value="AAA_5"/>
    <property type="match status" value="1"/>
</dbReference>
<evidence type="ECO:0000259" key="4">
    <source>
        <dbReference type="SMART" id="SM00382"/>
    </source>
</evidence>
<keyword evidence="2" id="KW-0067">ATP-binding</keyword>
<dbReference type="GO" id="GO:0016887">
    <property type="term" value="F:ATP hydrolysis activity"/>
    <property type="evidence" value="ECO:0007669"/>
    <property type="project" value="InterPro"/>
</dbReference>
<dbReference type="SUPFAM" id="SSF52540">
    <property type="entry name" value="P-loop containing nucleoside triphosphate hydrolases"/>
    <property type="match status" value="1"/>
</dbReference>
<dbReference type="InterPro" id="IPR011704">
    <property type="entry name" value="ATPase_dyneun-rel_AAA"/>
</dbReference>
<dbReference type="PANTHER" id="PTHR48103:SF2">
    <property type="entry name" value="MIDASIN"/>
    <property type="match status" value="1"/>
</dbReference>
<sequence>MSDIQALTKISYRTKRSACEGCGSTGPFYDAQDQNGNVHRITANSLSQNIPQGGQVPLHFLHVCPGQATQAQAGEPQSTAGTANGVVVDEDTARKAQLMAEAEEAKAQAQGAKGQDPKLAALFAMMEELFSRPSLDEDQIKAIIKEMMDEYVYPTRTYVVAANETREIEGTTHKDFGKVLKAIAARRNVQLVGAPGVGKTHMCAQVAEALGREFYAINFHLQSTASELKGYMDATGNFVPTVVYDWATNPNGGILLCDELDRAHAGILAALNSILSNRFITLPNRETVHLTDNHVILAATNTYGDGPTWEYPAAQKFSAEFKDRFIAMTIDIDTDIELAAAIAEGAPVDVTRRAVAYVQRVRENVKREAINGVVVSPRASQNMAALLAQEVDWEDAVAWTLRKGMDEDTWRKVA</sequence>
<organism evidence="5 6">
    <name type="scientific">Mycobacterium phage Wamburgrxpress</name>
    <dbReference type="NCBI Taxonomy" id="2315617"/>
    <lineage>
        <taxon>Viruses</taxon>
        <taxon>Duplodnaviria</taxon>
        <taxon>Heunggongvirae</taxon>
        <taxon>Uroviricota</taxon>
        <taxon>Caudoviricetes</taxon>
        <taxon>Vilmaviridae</taxon>
        <taxon>Lclasvirinae</taxon>
        <taxon>Bronvirus</taxon>
        <taxon>Bronvirus joedirt</taxon>
        <taxon>Mycobacterium virus JoeDirt</taxon>
    </lineage>
</organism>
<dbReference type="GO" id="GO:0005524">
    <property type="term" value="F:ATP binding"/>
    <property type="evidence" value="ECO:0007669"/>
    <property type="project" value="UniProtKB-KW"/>
</dbReference>
<dbReference type="CDD" id="cd00009">
    <property type="entry name" value="AAA"/>
    <property type="match status" value="1"/>
</dbReference>
<evidence type="ECO:0000256" key="1">
    <source>
        <dbReference type="ARBA" id="ARBA00022741"/>
    </source>
</evidence>
<protein>
    <submittedName>
        <fullName evidence="5">AAA-ATPase</fullName>
    </submittedName>
</protein>
<dbReference type="Gene3D" id="3.40.50.300">
    <property type="entry name" value="P-loop containing nucleotide triphosphate hydrolases"/>
    <property type="match status" value="1"/>
</dbReference>
<dbReference type="Proteomes" id="UP000267267">
    <property type="component" value="Segment"/>
</dbReference>
<keyword evidence="1" id="KW-0547">Nucleotide-binding</keyword>
<accession>A0A386KDB9</accession>
<evidence type="ECO:0000256" key="3">
    <source>
        <dbReference type="SAM" id="Coils"/>
    </source>
</evidence>
<dbReference type="PANTHER" id="PTHR48103">
    <property type="entry name" value="MIDASIN-RELATED"/>
    <property type="match status" value="1"/>
</dbReference>
<keyword evidence="3" id="KW-0175">Coiled coil</keyword>
<dbReference type="InterPro" id="IPR027417">
    <property type="entry name" value="P-loop_NTPase"/>
</dbReference>
<evidence type="ECO:0000256" key="2">
    <source>
        <dbReference type="ARBA" id="ARBA00022840"/>
    </source>
</evidence>
<reference evidence="5 6" key="1">
    <citation type="submission" date="2018-08" db="EMBL/GenBank/DDBJ databases">
        <authorList>
            <person name="Hellinger R.D."/>
            <person name="Sparks H.E."/>
            <person name="Pedulla M.L."/>
            <person name="Garlena R.A."/>
            <person name="Russell D.A."/>
            <person name="Pope W.H."/>
            <person name="Jacobs-Sera D."/>
            <person name="Hatfull G.F."/>
        </authorList>
    </citation>
    <scope>NUCLEOTIDE SEQUENCE [LARGE SCALE GENOMIC DNA]</scope>
</reference>
<proteinExistence type="predicted"/>